<keyword evidence="5 8" id="KW-0805">Transcription regulation</keyword>
<dbReference type="STRING" id="1296565.SAMN05660657_02545"/>
<keyword evidence="8" id="KW-0028">Amino-acid biosynthesis</keyword>
<dbReference type="NCBIfam" id="TIGR01529">
    <property type="entry name" value="argR_whole"/>
    <property type="match status" value="1"/>
</dbReference>
<gene>
    <name evidence="8" type="primary">argR</name>
    <name evidence="13" type="ORF">SAMN05660657_02545</name>
</gene>
<dbReference type="EMBL" id="FPBA01000008">
    <property type="protein sequence ID" value="SFT71440.1"/>
    <property type="molecule type" value="Genomic_DNA"/>
</dbReference>
<evidence type="ECO:0000256" key="5">
    <source>
        <dbReference type="ARBA" id="ARBA00023015"/>
    </source>
</evidence>
<dbReference type="SUPFAM" id="SSF55252">
    <property type="entry name" value="C-terminal domain of arginine repressor"/>
    <property type="match status" value="1"/>
</dbReference>
<dbReference type="InterPro" id="IPR036251">
    <property type="entry name" value="Arg_repress_C_sf"/>
</dbReference>
<comment type="pathway">
    <text evidence="8">Amino-acid biosynthesis; L-arginine biosynthesis [regulation].</text>
</comment>
<sequence length="192" mass="19596">MTSALTRSARQARIAELITAQPVTSQTQLAALLAAGGIEVTQATLSRDLEELGAVKLRGSDGAPASYVLPPENAPLRPAQAAPARLTRLLADLLTSADGSANLAVLRTPPGAAQFLASALDKVGLPDVLGTIAGDDTLLVVSRDPDGGPALAERLRALAARTPAVYPELHSDLSDEPPPEPPVLDPPGGSTP</sequence>
<accession>A0A1I7A9B9</accession>
<dbReference type="RefSeq" id="WP_093579772.1">
    <property type="nucleotide sequence ID" value="NZ_FPBA01000008.1"/>
</dbReference>
<protein>
    <recommendedName>
        <fullName evidence="8 9">Arginine repressor</fullName>
    </recommendedName>
</protein>
<evidence type="ECO:0000256" key="8">
    <source>
        <dbReference type="HAMAP-Rule" id="MF_00173"/>
    </source>
</evidence>
<evidence type="ECO:0000256" key="2">
    <source>
        <dbReference type="ARBA" id="ARBA00008316"/>
    </source>
</evidence>
<evidence type="ECO:0000256" key="9">
    <source>
        <dbReference type="NCBIfam" id="TIGR01529"/>
    </source>
</evidence>
<keyword evidence="7 8" id="KW-0804">Transcription</keyword>
<dbReference type="InterPro" id="IPR036388">
    <property type="entry name" value="WH-like_DNA-bd_sf"/>
</dbReference>
<dbReference type="SUPFAM" id="SSF46785">
    <property type="entry name" value="Winged helix' DNA-binding domain"/>
    <property type="match status" value="1"/>
</dbReference>
<evidence type="ECO:0000256" key="3">
    <source>
        <dbReference type="ARBA" id="ARBA00022490"/>
    </source>
</evidence>
<keyword evidence="6 8" id="KW-0238">DNA-binding</keyword>
<keyword evidence="14" id="KW-1185">Reference proteome</keyword>
<dbReference type="PANTHER" id="PTHR34471:SF1">
    <property type="entry name" value="ARGININE REPRESSOR"/>
    <property type="match status" value="1"/>
</dbReference>
<dbReference type="AlphaFoldDB" id="A0A1I7A9B9"/>
<dbReference type="Proteomes" id="UP000199546">
    <property type="component" value="Unassembled WGS sequence"/>
</dbReference>
<evidence type="ECO:0000259" key="12">
    <source>
        <dbReference type="Pfam" id="PF02863"/>
    </source>
</evidence>
<organism evidence="13 14">
    <name type="scientific">Geodermatophilus amargosae</name>
    <dbReference type="NCBI Taxonomy" id="1296565"/>
    <lineage>
        <taxon>Bacteria</taxon>
        <taxon>Bacillati</taxon>
        <taxon>Actinomycetota</taxon>
        <taxon>Actinomycetes</taxon>
        <taxon>Geodermatophilales</taxon>
        <taxon>Geodermatophilaceae</taxon>
        <taxon>Geodermatophilus</taxon>
    </lineage>
</organism>
<feature type="region of interest" description="Disordered" evidence="10">
    <location>
        <begin position="166"/>
        <end position="192"/>
    </location>
</feature>
<dbReference type="OrthoDB" id="7060358at2"/>
<dbReference type="GO" id="GO:0003677">
    <property type="term" value="F:DNA binding"/>
    <property type="evidence" value="ECO:0007669"/>
    <property type="project" value="UniProtKB-KW"/>
</dbReference>
<evidence type="ECO:0000256" key="6">
    <source>
        <dbReference type="ARBA" id="ARBA00023125"/>
    </source>
</evidence>
<dbReference type="PRINTS" id="PR01467">
    <property type="entry name" value="ARGREPRESSOR"/>
</dbReference>
<evidence type="ECO:0000256" key="10">
    <source>
        <dbReference type="SAM" id="MobiDB-lite"/>
    </source>
</evidence>
<dbReference type="Pfam" id="PF02863">
    <property type="entry name" value="Arg_repressor_C"/>
    <property type="match status" value="1"/>
</dbReference>
<evidence type="ECO:0000313" key="14">
    <source>
        <dbReference type="Proteomes" id="UP000199546"/>
    </source>
</evidence>
<feature type="domain" description="Arginine repressor C-terminal" evidence="12">
    <location>
        <begin position="90"/>
        <end position="156"/>
    </location>
</feature>
<name>A0A1I7A9B9_9ACTN</name>
<dbReference type="GO" id="GO:0051259">
    <property type="term" value="P:protein complex oligomerization"/>
    <property type="evidence" value="ECO:0007669"/>
    <property type="project" value="InterPro"/>
</dbReference>
<keyword evidence="3 8" id="KW-0963">Cytoplasm</keyword>
<evidence type="ECO:0000259" key="11">
    <source>
        <dbReference type="Pfam" id="PF01316"/>
    </source>
</evidence>
<dbReference type="GO" id="GO:1900079">
    <property type="term" value="P:regulation of arginine biosynthetic process"/>
    <property type="evidence" value="ECO:0007669"/>
    <property type="project" value="UniProtKB-UniRule"/>
</dbReference>
<evidence type="ECO:0000313" key="13">
    <source>
        <dbReference type="EMBL" id="SFT71440.1"/>
    </source>
</evidence>
<evidence type="ECO:0000256" key="1">
    <source>
        <dbReference type="ARBA" id="ARBA00004496"/>
    </source>
</evidence>
<comment type="similarity">
    <text evidence="2 8">Belongs to the ArgR family.</text>
</comment>
<dbReference type="InterPro" id="IPR020899">
    <property type="entry name" value="Arg_repress_C"/>
</dbReference>
<dbReference type="GO" id="GO:0005737">
    <property type="term" value="C:cytoplasm"/>
    <property type="evidence" value="ECO:0007669"/>
    <property type="project" value="UniProtKB-SubCell"/>
</dbReference>
<evidence type="ECO:0000256" key="7">
    <source>
        <dbReference type="ARBA" id="ARBA00023163"/>
    </source>
</evidence>
<dbReference type="HAMAP" id="MF_00173">
    <property type="entry name" value="Arg_repressor"/>
    <property type="match status" value="1"/>
</dbReference>
<dbReference type="Gene3D" id="1.10.10.10">
    <property type="entry name" value="Winged helix-like DNA-binding domain superfamily/Winged helix DNA-binding domain"/>
    <property type="match status" value="1"/>
</dbReference>
<dbReference type="NCBIfam" id="NF002880">
    <property type="entry name" value="PRK03341.1"/>
    <property type="match status" value="1"/>
</dbReference>
<dbReference type="GO" id="GO:0006526">
    <property type="term" value="P:L-arginine biosynthetic process"/>
    <property type="evidence" value="ECO:0007669"/>
    <property type="project" value="UniProtKB-UniPathway"/>
</dbReference>
<dbReference type="PANTHER" id="PTHR34471">
    <property type="entry name" value="ARGININE REPRESSOR"/>
    <property type="match status" value="1"/>
</dbReference>
<comment type="function">
    <text evidence="8">Regulates arginine biosynthesis genes.</text>
</comment>
<dbReference type="GO" id="GO:0003700">
    <property type="term" value="F:DNA-binding transcription factor activity"/>
    <property type="evidence" value="ECO:0007669"/>
    <property type="project" value="UniProtKB-UniRule"/>
</dbReference>
<dbReference type="GO" id="GO:0034618">
    <property type="term" value="F:arginine binding"/>
    <property type="evidence" value="ECO:0007669"/>
    <property type="project" value="InterPro"/>
</dbReference>
<evidence type="ECO:0000256" key="4">
    <source>
        <dbReference type="ARBA" id="ARBA00022491"/>
    </source>
</evidence>
<feature type="domain" description="Arginine repressor DNA-binding" evidence="11">
    <location>
        <begin position="6"/>
        <end position="73"/>
    </location>
</feature>
<dbReference type="InterPro" id="IPR001669">
    <property type="entry name" value="Arg_repress"/>
</dbReference>
<dbReference type="Gene3D" id="3.30.1360.40">
    <property type="match status" value="1"/>
</dbReference>
<dbReference type="InterPro" id="IPR020900">
    <property type="entry name" value="Arg_repress_DNA-bd"/>
</dbReference>
<keyword evidence="8" id="KW-0055">Arginine biosynthesis</keyword>
<dbReference type="UniPathway" id="UPA00068"/>
<dbReference type="Pfam" id="PF01316">
    <property type="entry name" value="Arg_repressor"/>
    <property type="match status" value="1"/>
</dbReference>
<dbReference type="InterPro" id="IPR036390">
    <property type="entry name" value="WH_DNA-bd_sf"/>
</dbReference>
<comment type="subcellular location">
    <subcellularLocation>
        <location evidence="1 8">Cytoplasm</location>
    </subcellularLocation>
</comment>
<keyword evidence="4 8" id="KW-0678">Repressor</keyword>
<proteinExistence type="inferred from homology"/>
<reference evidence="14" key="1">
    <citation type="submission" date="2016-10" db="EMBL/GenBank/DDBJ databases">
        <authorList>
            <person name="Varghese N."/>
            <person name="Submissions S."/>
        </authorList>
    </citation>
    <scope>NUCLEOTIDE SEQUENCE [LARGE SCALE GENOMIC DNA]</scope>
    <source>
        <strain evidence="14">DSM 46136</strain>
    </source>
</reference>